<accession>A0ABT3A5V6</accession>
<comment type="similarity">
    <text evidence="2 11">Belongs to the class-V pyridoxal-phosphate-dependent aminotransferase family. SerC subfamily.</text>
</comment>
<dbReference type="Pfam" id="PF00266">
    <property type="entry name" value="Aminotran_5"/>
    <property type="match status" value="1"/>
</dbReference>
<evidence type="ECO:0000313" key="15">
    <source>
        <dbReference type="Proteomes" id="UP001652504"/>
    </source>
</evidence>
<protein>
    <recommendedName>
        <fullName evidence="11">Phosphoserine aminotransferase</fullName>
        <ecNumber evidence="11">2.6.1.52</ecNumber>
    </recommendedName>
    <alternativeName>
        <fullName evidence="11">Phosphohydroxythreonine aminotransferase</fullName>
        <shortName evidence="11">PSAT</shortName>
    </alternativeName>
</protein>
<dbReference type="InterPro" id="IPR015422">
    <property type="entry name" value="PyrdxlP-dep_Trfase_small"/>
</dbReference>
<evidence type="ECO:0000256" key="7">
    <source>
        <dbReference type="ARBA" id="ARBA00023096"/>
    </source>
</evidence>
<feature type="binding site" evidence="11">
    <location>
        <position position="196"/>
    </location>
    <ligand>
        <name>pyridoxal 5'-phosphate</name>
        <dbReference type="ChEBI" id="CHEBI:597326"/>
    </ligand>
</feature>
<dbReference type="CDD" id="cd00611">
    <property type="entry name" value="PSAT_like"/>
    <property type="match status" value="1"/>
</dbReference>
<dbReference type="Gene3D" id="3.40.640.10">
    <property type="entry name" value="Type I PLP-dependent aspartate aminotransferase-like (Major domain)"/>
    <property type="match status" value="1"/>
</dbReference>
<comment type="function">
    <text evidence="11">Catalyzes the reversible conversion of 3-phosphohydroxypyruvate to phosphoserine and of 3-hydroxy-2-oxo-4-phosphonooxybutanoate to phosphohydroxythreonine.</text>
</comment>
<evidence type="ECO:0000256" key="12">
    <source>
        <dbReference type="RuleBase" id="RU004505"/>
    </source>
</evidence>
<comment type="subcellular location">
    <subcellularLocation>
        <location evidence="11">Cytoplasm</location>
    </subcellularLocation>
</comment>
<dbReference type="PIRSF" id="PIRSF000525">
    <property type="entry name" value="SerC"/>
    <property type="match status" value="1"/>
</dbReference>
<comment type="caution">
    <text evidence="11">Lacks conserved residue(s) required for the propagation of feature annotation.</text>
</comment>
<comment type="catalytic activity">
    <reaction evidence="9 11">
        <text>4-(phosphooxy)-L-threonine + 2-oxoglutarate = (R)-3-hydroxy-2-oxo-4-phosphooxybutanoate + L-glutamate</text>
        <dbReference type="Rhea" id="RHEA:16573"/>
        <dbReference type="ChEBI" id="CHEBI:16810"/>
        <dbReference type="ChEBI" id="CHEBI:29985"/>
        <dbReference type="ChEBI" id="CHEBI:58452"/>
        <dbReference type="ChEBI" id="CHEBI:58538"/>
        <dbReference type="EC" id="2.6.1.52"/>
    </reaction>
</comment>
<evidence type="ECO:0000256" key="6">
    <source>
        <dbReference type="ARBA" id="ARBA00022898"/>
    </source>
</evidence>
<dbReference type="InterPro" id="IPR022278">
    <property type="entry name" value="Pser_aminoTfrase"/>
</dbReference>
<evidence type="ECO:0000256" key="4">
    <source>
        <dbReference type="ARBA" id="ARBA00022605"/>
    </source>
</evidence>
<dbReference type="HAMAP" id="MF_00160">
    <property type="entry name" value="SerC_aminotrans_5"/>
    <property type="match status" value="1"/>
</dbReference>
<evidence type="ECO:0000256" key="5">
    <source>
        <dbReference type="ARBA" id="ARBA00022679"/>
    </source>
</evidence>
<feature type="binding site" evidence="11">
    <location>
        <position position="42"/>
    </location>
    <ligand>
        <name>L-glutamate</name>
        <dbReference type="ChEBI" id="CHEBI:29985"/>
    </ligand>
</feature>
<dbReference type="PANTHER" id="PTHR43247">
    <property type="entry name" value="PHOSPHOSERINE AMINOTRANSFERASE"/>
    <property type="match status" value="1"/>
</dbReference>
<comment type="caution">
    <text evidence="14">The sequence shown here is derived from an EMBL/GenBank/DDBJ whole genome shotgun (WGS) entry which is preliminary data.</text>
</comment>
<keyword evidence="7 11" id="KW-0664">Pyridoxine biosynthesis</keyword>
<keyword evidence="15" id="KW-1185">Reference proteome</keyword>
<evidence type="ECO:0000256" key="1">
    <source>
        <dbReference type="ARBA" id="ARBA00005099"/>
    </source>
</evidence>
<keyword evidence="6 11" id="KW-0663">Pyridoxal phosphate</keyword>
<dbReference type="PANTHER" id="PTHR43247:SF1">
    <property type="entry name" value="PHOSPHOSERINE AMINOTRANSFERASE"/>
    <property type="match status" value="1"/>
</dbReference>
<evidence type="ECO:0000256" key="3">
    <source>
        <dbReference type="ARBA" id="ARBA00022576"/>
    </source>
</evidence>
<feature type="binding site" evidence="11">
    <location>
        <begin position="76"/>
        <end position="77"/>
    </location>
    <ligand>
        <name>pyridoxal 5'-phosphate</name>
        <dbReference type="ChEBI" id="CHEBI:597326"/>
    </ligand>
</feature>
<dbReference type="EMBL" id="JAOWKX010000002">
    <property type="protein sequence ID" value="MCV2884065.1"/>
    <property type="molecule type" value="Genomic_DNA"/>
</dbReference>
<dbReference type="EC" id="2.6.1.52" evidence="11"/>
<keyword evidence="3 11" id="KW-0032">Aminotransferase</keyword>
<dbReference type="Proteomes" id="UP001652504">
    <property type="component" value="Unassembled WGS sequence"/>
</dbReference>
<name>A0ABT3A5V6_9ALTE</name>
<evidence type="ECO:0000256" key="2">
    <source>
        <dbReference type="ARBA" id="ARBA00006904"/>
    </source>
</evidence>
<proteinExistence type="inferred from homology"/>
<evidence type="ECO:0000256" key="8">
    <source>
        <dbReference type="ARBA" id="ARBA00023299"/>
    </source>
</evidence>
<feature type="binding site" evidence="11">
    <location>
        <begin position="238"/>
        <end position="239"/>
    </location>
    <ligand>
        <name>pyridoxal 5'-phosphate</name>
        <dbReference type="ChEBI" id="CHEBI:597326"/>
    </ligand>
</feature>
<keyword evidence="8 11" id="KW-0718">Serine biosynthesis</keyword>
<gene>
    <name evidence="11 14" type="primary">serC</name>
    <name evidence="14" type="ORF">OE749_05095</name>
</gene>
<keyword evidence="5 11" id="KW-0808">Transferase</keyword>
<sequence>MNTVYNFCAGPAMLPQPVMRKAQEEFINWQGLGCSVMEISHRSKPFIALADAAERNLRELLSIPQHYSVLFMHGGGRGQFSAVPLNLAEATEHADYLVTGAWSKSAVQEAERFVTPNIVAESCVINGETTLPDQASWQCSDNAAYFHFCTNETVDGVELNVLPDVGDVPLVADMSSTILSRPLDIEKYGVIYAGAQKNIGPSGLSVVIIRNDLLDRARHNTPSVLNYGLAAQNGSMYNTPPTYAWYLAGLVFEWLKEEGGVSAIYSRNKAKAAMLYEGIDATDFYINSIASPYRSIMNVPFQLADPTLDDAFLTQAEENGLMALKGHRSVGGMRASIYNAMPIEGVKALVDFMKEFERKNG</sequence>
<evidence type="ECO:0000256" key="11">
    <source>
        <dbReference type="HAMAP-Rule" id="MF_00160"/>
    </source>
</evidence>
<dbReference type="NCBIfam" id="NF003764">
    <property type="entry name" value="PRK05355.1"/>
    <property type="match status" value="1"/>
</dbReference>
<dbReference type="Gene3D" id="3.90.1150.10">
    <property type="entry name" value="Aspartate Aminotransferase, domain 1"/>
    <property type="match status" value="1"/>
</dbReference>
<keyword evidence="4 11" id="KW-0028">Amino-acid biosynthesis</keyword>
<comment type="catalytic activity">
    <reaction evidence="10 11 12">
        <text>O-phospho-L-serine + 2-oxoglutarate = 3-phosphooxypyruvate + L-glutamate</text>
        <dbReference type="Rhea" id="RHEA:14329"/>
        <dbReference type="ChEBI" id="CHEBI:16810"/>
        <dbReference type="ChEBI" id="CHEBI:18110"/>
        <dbReference type="ChEBI" id="CHEBI:29985"/>
        <dbReference type="ChEBI" id="CHEBI:57524"/>
        <dbReference type="EC" id="2.6.1.52"/>
    </reaction>
</comment>
<feature type="binding site" evidence="11">
    <location>
        <position position="153"/>
    </location>
    <ligand>
        <name>pyridoxal 5'-phosphate</name>
        <dbReference type="ChEBI" id="CHEBI:597326"/>
    </ligand>
</feature>
<reference evidence="14 15" key="1">
    <citation type="submission" date="2022-10" db="EMBL/GenBank/DDBJ databases">
        <title>Aestuariibacter sp. AA17 isolated from Montipora capitata coral fragment.</title>
        <authorList>
            <person name="Emsley S.A."/>
            <person name="Pfannmuller K.M."/>
            <person name="Loughran R.M."/>
            <person name="Shlafstein M."/>
            <person name="Papke E."/>
            <person name="Saw J.H."/>
            <person name="Ushijima B."/>
            <person name="Videau P."/>
        </authorList>
    </citation>
    <scope>NUCLEOTIDE SEQUENCE [LARGE SCALE GENOMIC DNA]</scope>
    <source>
        <strain evidence="14 15">AA17</strain>
    </source>
</reference>
<comment type="subunit">
    <text evidence="11">Homodimer.</text>
</comment>
<organism evidence="14 15">
    <name type="scientific">Fluctibacter corallii</name>
    <dbReference type="NCBI Taxonomy" id="2984329"/>
    <lineage>
        <taxon>Bacteria</taxon>
        <taxon>Pseudomonadati</taxon>
        <taxon>Pseudomonadota</taxon>
        <taxon>Gammaproteobacteria</taxon>
        <taxon>Alteromonadales</taxon>
        <taxon>Alteromonadaceae</taxon>
        <taxon>Fluctibacter</taxon>
    </lineage>
</organism>
<comment type="pathway">
    <text evidence="11">Cofactor biosynthesis; pyridoxine 5'-phosphate biosynthesis; pyridoxine 5'-phosphate from D-erythrose 4-phosphate: step 3/5.</text>
</comment>
<comment type="pathway">
    <text evidence="1 11 12">Amino-acid biosynthesis; L-serine biosynthesis; L-serine from 3-phospho-D-glycerate: step 2/3.</text>
</comment>
<feature type="modified residue" description="N6-(pyridoxal phosphate)lysine" evidence="11">
    <location>
        <position position="197"/>
    </location>
</feature>
<keyword evidence="11" id="KW-0963">Cytoplasm</keyword>
<evidence type="ECO:0000259" key="13">
    <source>
        <dbReference type="Pfam" id="PF00266"/>
    </source>
</evidence>
<evidence type="ECO:0000256" key="10">
    <source>
        <dbReference type="ARBA" id="ARBA00049007"/>
    </source>
</evidence>
<feature type="binding site" evidence="11">
    <location>
        <position position="173"/>
    </location>
    <ligand>
        <name>pyridoxal 5'-phosphate</name>
        <dbReference type="ChEBI" id="CHEBI:597326"/>
    </ligand>
</feature>
<comment type="cofactor">
    <cofactor evidence="11">
        <name>pyridoxal 5'-phosphate</name>
        <dbReference type="ChEBI" id="CHEBI:597326"/>
    </cofactor>
    <text evidence="11">Binds 1 pyridoxal phosphate per subunit.</text>
</comment>
<evidence type="ECO:0000256" key="9">
    <source>
        <dbReference type="ARBA" id="ARBA00047630"/>
    </source>
</evidence>
<feature type="domain" description="Aminotransferase class V" evidence="13">
    <location>
        <begin position="4"/>
        <end position="349"/>
    </location>
</feature>
<dbReference type="InterPro" id="IPR000192">
    <property type="entry name" value="Aminotrans_V_dom"/>
</dbReference>
<dbReference type="RefSeq" id="WP_263711275.1">
    <property type="nucleotide sequence ID" value="NZ_JAOWKX010000002.1"/>
</dbReference>
<evidence type="ECO:0000313" key="14">
    <source>
        <dbReference type="EMBL" id="MCV2884065.1"/>
    </source>
</evidence>
<dbReference type="InterPro" id="IPR015424">
    <property type="entry name" value="PyrdxlP-dep_Trfase"/>
</dbReference>
<dbReference type="InterPro" id="IPR015421">
    <property type="entry name" value="PyrdxlP-dep_Trfase_major"/>
</dbReference>
<dbReference type="InterPro" id="IPR020578">
    <property type="entry name" value="Aminotrans_V_PyrdxlP_BS"/>
</dbReference>
<dbReference type="PROSITE" id="PS00595">
    <property type="entry name" value="AA_TRANSFER_CLASS_5"/>
    <property type="match status" value="1"/>
</dbReference>
<dbReference type="NCBIfam" id="TIGR01364">
    <property type="entry name" value="serC_1"/>
    <property type="match status" value="1"/>
</dbReference>
<dbReference type="SUPFAM" id="SSF53383">
    <property type="entry name" value="PLP-dependent transferases"/>
    <property type="match status" value="1"/>
</dbReference>
<dbReference type="GO" id="GO:0004648">
    <property type="term" value="F:O-phospho-L-serine:2-oxoglutarate aminotransferase activity"/>
    <property type="evidence" value="ECO:0007669"/>
    <property type="project" value="UniProtKB-EC"/>
</dbReference>
<feature type="binding site" evidence="11">
    <location>
        <position position="102"/>
    </location>
    <ligand>
        <name>pyridoxal 5'-phosphate</name>
        <dbReference type="ChEBI" id="CHEBI:597326"/>
    </ligand>
</feature>